<dbReference type="CDD" id="cd08990">
    <property type="entry name" value="GH43_AXH_like"/>
    <property type="match status" value="1"/>
</dbReference>
<dbReference type="InterPro" id="IPR052176">
    <property type="entry name" value="Glycosyl_Hydrlase_43_Enz"/>
</dbReference>
<evidence type="ECO:0000256" key="2">
    <source>
        <dbReference type="ARBA" id="ARBA00022651"/>
    </source>
</evidence>
<keyword evidence="2" id="KW-0624">Polysaccharide degradation</keyword>
<keyword evidence="4" id="KW-0119">Carbohydrate metabolism</keyword>
<dbReference type="Pfam" id="PF04616">
    <property type="entry name" value="Glyco_hydro_43"/>
    <property type="match status" value="1"/>
</dbReference>
<evidence type="ECO:0000313" key="10">
    <source>
        <dbReference type="Proteomes" id="UP000199477"/>
    </source>
</evidence>
<dbReference type="InterPro" id="IPR023296">
    <property type="entry name" value="Glyco_hydro_beta-prop_sf"/>
</dbReference>
<dbReference type="Proteomes" id="UP000199477">
    <property type="component" value="Unassembled WGS sequence"/>
</dbReference>
<dbReference type="STRING" id="500610.SAMN02799615_00041"/>
<dbReference type="InterPro" id="IPR006710">
    <property type="entry name" value="Glyco_hydro_43"/>
</dbReference>
<accession>A0A1I1X180</accession>
<feature type="site" description="Important for catalytic activity, responsible for pKa modulation of the active site Glu and correct orientation of both the proton donor and substrate" evidence="6">
    <location>
        <position position="182"/>
    </location>
</feature>
<dbReference type="EMBL" id="FONH01000001">
    <property type="protein sequence ID" value="SFD99453.1"/>
    <property type="molecule type" value="Genomic_DNA"/>
</dbReference>
<feature type="chain" id="PRO_5011704323" evidence="8">
    <location>
        <begin position="24"/>
        <end position="527"/>
    </location>
</feature>
<keyword evidence="5 7" id="KW-0326">Glycosidase</keyword>
<evidence type="ECO:0000256" key="1">
    <source>
        <dbReference type="ARBA" id="ARBA00009865"/>
    </source>
</evidence>
<dbReference type="PANTHER" id="PTHR43772:SF2">
    <property type="entry name" value="PUTATIVE (AFU_ORTHOLOGUE AFUA_2G04480)-RELATED"/>
    <property type="match status" value="1"/>
</dbReference>
<dbReference type="GO" id="GO:0045493">
    <property type="term" value="P:xylan catabolic process"/>
    <property type="evidence" value="ECO:0007669"/>
    <property type="project" value="UniProtKB-KW"/>
</dbReference>
<name>A0A1I1X180_9GAMM</name>
<evidence type="ECO:0000256" key="5">
    <source>
        <dbReference type="ARBA" id="ARBA00023295"/>
    </source>
</evidence>
<dbReference type="RefSeq" id="WP_026634114.1">
    <property type="nucleotide sequence ID" value="NZ_FONH01000001.1"/>
</dbReference>
<keyword evidence="8" id="KW-0732">Signal</keyword>
<dbReference type="GO" id="GO:0004553">
    <property type="term" value="F:hydrolase activity, hydrolyzing O-glycosyl compounds"/>
    <property type="evidence" value="ECO:0007669"/>
    <property type="project" value="InterPro"/>
</dbReference>
<proteinExistence type="inferred from homology"/>
<feature type="signal peptide" evidence="8">
    <location>
        <begin position="1"/>
        <end position="23"/>
    </location>
</feature>
<evidence type="ECO:0000256" key="4">
    <source>
        <dbReference type="ARBA" id="ARBA00023277"/>
    </source>
</evidence>
<comment type="similarity">
    <text evidence="1 7">Belongs to the glycosyl hydrolase 43 family.</text>
</comment>
<keyword evidence="2" id="KW-0858">Xylan degradation</keyword>
<dbReference type="SUPFAM" id="SSF75005">
    <property type="entry name" value="Arabinanase/levansucrase/invertase"/>
    <property type="match status" value="1"/>
</dbReference>
<evidence type="ECO:0000256" key="3">
    <source>
        <dbReference type="ARBA" id="ARBA00022801"/>
    </source>
</evidence>
<evidence type="ECO:0000256" key="8">
    <source>
        <dbReference type="SAM" id="SignalP"/>
    </source>
</evidence>
<keyword evidence="3 7" id="KW-0378">Hydrolase</keyword>
<evidence type="ECO:0000256" key="7">
    <source>
        <dbReference type="RuleBase" id="RU361187"/>
    </source>
</evidence>
<dbReference type="Gene3D" id="2.115.10.20">
    <property type="entry name" value="Glycosyl hydrolase domain, family 43"/>
    <property type="match status" value="1"/>
</dbReference>
<organism evidence="9 10">
    <name type="scientific">Dyella marensis</name>
    <dbReference type="NCBI Taxonomy" id="500610"/>
    <lineage>
        <taxon>Bacteria</taxon>
        <taxon>Pseudomonadati</taxon>
        <taxon>Pseudomonadota</taxon>
        <taxon>Gammaproteobacteria</taxon>
        <taxon>Lysobacterales</taxon>
        <taxon>Rhodanobacteraceae</taxon>
        <taxon>Dyella</taxon>
    </lineage>
</organism>
<dbReference type="Gene3D" id="2.60.120.260">
    <property type="entry name" value="Galactose-binding domain-like"/>
    <property type="match status" value="1"/>
</dbReference>
<protein>
    <submittedName>
        <fullName evidence="9">Glycosyl hydrolases family 43</fullName>
    </submittedName>
</protein>
<evidence type="ECO:0000256" key="6">
    <source>
        <dbReference type="PIRSR" id="PIRSR606710-2"/>
    </source>
</evidence>
<gene>
    <name evidence="9" type="ORF">SAMN02799615_00041</name>
</gene>
<reference evidence="10" key="1">
    <citation type="submission" date="2016-10" db="EMBL/GenBank/DDBJ databases">
        <authorList>
            <person name="Varghese N."/>
            <person name="Submissions S."/>
        </authorList>
    </citation>
    <scope>NUCLEOTIDE SEQUENCE [LARGE SCALE GENOMIC DNA]</scope>
    <source>
        <strain evidence="10">UNC178MFTsu3.1</strain>
    </source>
</reference>
<keyword evidence="10" id="KW-1185">Reference proteome</keyword>
<dbReference type="PANTHER" id="PTHR43772">
    <property type="entry name" value="ENDO-1,4-BETA-XYLANASE"/>
    <property type="match status" value="1"/>
</dbReference>
<dbReference type="AlphaFoldDB" id="A0A1I1X180"/>
<sequence>MRLMPQRWSMLGGCLLAASLGLAAQTVPPRRIHAAGNPIMADGTYYSADPAPLVADGKLYILAGRDEAPPDVNDFIMKEWQLLATDDVAGGEWMHYPSLLRPEQVFAWAAAGRAYAGQIVRGPDRRYYLYAPVEERDSANPDKFAIGVAVADSPLGPWRDAHPQGPIVSQSLPEKNDIQNIDPTVMVDDDGRVYLYWGTFGRLRGIELERDMLTPKGRAVSVTTLDGYFEAPWLFKRNGTYYMVYAGNKAGRSSECTPTLYHACIAYGTADAPLGPWTYRGVILAPVSSTTSHPGIIEYKGQWYITYHTADAQGGGHFRRSVAIDKVEWDDSTTPARMRRVVQTHAPKAEPPPQRNIAPAALASASNGPDIPVQYWLHALNDGVVKKSPLPPDMWGSWTPHNPPRQWIQYSWDRPVTIDRSRIVFWADHPAGADVGITPPRSWHLEYRHDGAWRPVPKAVNYGRRPGVFEQVAFAPVTTRCLRAMFDASGEGARHAALAVQEWEVLATAPQRLPSATAGADERCDAH</sequence>
<evidence type="ECO:0000313" key="9">
    <source>
        <dbReference type="EMBL" id="SFD99453.1"/>
    </source>
</evidence>